<feature type="transmembrane region" description="Helical" evidence="8">
    <location>
        <begin position="366"/>
        <end position="384"/>
    </location>
</feature>
<feature type="transmembrane region" description="Helical" evidence="8">
    <location>
        <begin position="56"/>
        <end position="73"/>
    </location>
</feature>
<dbReference type="EMBL" id="JACCBK010000001">
    <property type="protein sequence ID" value="NYD87210.1"/>
    <property type="molecule type" value="Genomic_DNA"/>
</dbReference>
<dbReference type="InterPro" id="IPR017896">
    <property type="entry name" value="4Fe4S_Fe-S-bd"/>
</dbReference>
<comment type="subcellular location">
    <subcellularLocation>
        <location evidence="1">Cell membrane</location>
    </subcellularLocation>
</comment>
<sequence length="480" mass="52139">MTTLTPPPPPPPPPAEATVDPDVRPGPDTTPPPVGRNLMTIPWVARSLRSGWYPKIFQIPVAAVFGLVAYQLLAGPDSAHDNAGTALMWVLWWPVIPIVFVLLGRFWCAVCPFGALSDAVQKLVGVNRPVPNFLKNYGIWIIDASFLAITWADHVWGVVESPWGSGVLLLLLTTAVIASGALFQRRTFCRYLCFLGGLSGNYARTGMVELRADSAICRTCKAKAVCYNGNDKVAGCPLFTFPRTMEDSANCNLCANCIKSCPNDAIQVRLRKPTSELWFITKPKIEQSMLAMAIMGIVLIQNITMLEVWDGFLTQIEAVTGITSYAVIFTVAFAVAVSVPVGLLALASRIAARRNLEDTKLNFARFGYALIPLDVAGHLAHNLFHLLAEGGSVYYTVANLFGAGVSGDPALVSTGTIQVLQFALLGLGIAGSIYTAKRIAYRRYRTAARRRATLTPYVAIIALLGAINVWMFLLPMAHRM</sequence>
<dbReference type="InterPro" id="IPR017900">
    <property type="entry name" value="4Fe4S_Fe_S_CS"/>
</dbReference>
<dbReference type="RefSeq" id="WP_140459656.1">
    <property type="nucleotide sequence ID" value="NZ_BAABFI010000009.1"/>
</dbReference>
<feature type="compositionally biased region" description="Pro residues" evidence="7">
    <location>
        <begin position="1"/>
        <end position="15"/>
    </location>
</feature>
<dbReference type="PANTHER" id="PTHR30224">
    <property type="entry name" value="ELECTRON TRANSPORT PROTEIN"/>
    <property type="match status" value="1"/>
</dbReference>
<dbReference type="PROSITE" id="PS00198">
    <property type="entry name" value="4FE4S_FER_1"/>
    <property type="match status" value="1"/>
</dbReference>
<dbReference type="InterPro" id="IPR052378">
    <property type="entry name" value="NosR_regulator"/>
</dbReference>
<dbReference type="Proteomes" id="UP000577956">
    <property type="component" value="Unassembled WGS sequence"/>
</dbReference>
<dbReference type="GO" id="GO:0051536">
    <property type="term" value="F:iron-sulfur cluster binding"/>
    <property type="evidence" value="ECO:0007669"/>
    <property type="project" value="UniProtKB-KW"/>
</dbReference>
<evidence type="ECO:0000256" key="1">
    <source>
        <dbReference type="ARBA" id="ARBA00004236"/>
    </source>
</evidence>
<dbReference type="Proteomes" id="UP000618382">
    <property type="component" value="Unassembled WGS sequence"/>
</dbReference>
<evidence type="ECO:0000259" key="9">
    <source>
        <dbReference type="PROSITE" id="PS51379"/>
    </source>
</evidence>
<feature type="region of interest" description="Disordered" evidence="7">
    <location>
        <begin position="1"/>
        <end position="34"/>
    </location>
</feature>
<reference evidence="10 13" key="2">
    <citation type="submission" date="2021-01" db="EMBL/GenBank/DDBJ databases">
        <title>Whole genome shotgun sequence of Cellulomonas oligotrophica NBRC 109435.</title>
        <authorList>
            <person name="Komaki H."/>
            <person name="Tamura T."/>
        </authorList>
    </citation>
    <scope>NUCLEOTIDE SEQUENCE [LARGE SCALE GENOMIC DNA]</scope>
    <source>
        <strain evidence="10 13">NBRC 109435</strain>
    </source>
</reference>
<comment type="caution">
    <text evidence="11">The sequence shown here is derived from an EMBL/GenBank/DDBJ whole genome shotgun (WGS) entry which is preliminary data.</text>
</comment>
<keyword evidence="2" id="KW-1003">Cell membrane</keyword>
<feature type="transmembrane region" description="Helical" evidence="8">
    <location>
        <begin position="289"/>
        <end position="306"/>
    </location>
</feature>
<keyword evidence="8" id="KW-1133">Transmembrane helix</keyword>
<keyword evidence="13" id="KW-1185">Reference proteome</keyword>
<protein>
    <submittedName>
        <fullName evidence="10 11">Ferredoxin</fullName>
    </submittedName>
</protein>
<keyword evidence="5" id="KW-0411">Iron-sulfur</keyword>
<evidence type="ECO:0000256" key="5">
    <source>
        <dbReference type="ARBA" id="ARBA00023014"/>
    </source>
</evidence>
<evidence type="ECO:0000313" key="13">
    <source>
        <dbReference type="Proteomes" id="UP000618382"/>
    </source>
</evidence>
<dbReference type="Pfam" id="PF12801">
    <property type="entry name" value="Fer4_5"/>
    <property type="match status" value="2"/>
</dbReference>
<organism evidence="11 12">
    <name type="scientific">Cellulomonas oligotrophica</name>
    <dbReference type="NCBI Taxonomy" id="931536"/>
    <lineage>
        <taxon>Bacteria</taxon>
        <taxon>Bacillati</taxon>
        <taxon>Actinomycetota</taxon>
        <taxon>Actinomycetes</taxon>
        <taxon>Micrococcales</taxon>
        <taxon>Cellulomonadaceae</taxon>
        <taxon>Cellulomonas</taxon>
    </lineage>
</organism>
<feature type="transmembrane region" description="Helical" evidence="8">
    <location>
        <begin position="457"/>
        <end position="477"/>
    </location>
</feature>
<name>A0A7Y9FH74_9CELL</name>
<keyword evidence="4" id="KW-0408">Iron</keyword>
<evidence type="ECO:0000313" key="11">
    <source>
        <dbReference type="EMBL" id="NYD87210.1"/>
    </source>
</evidence>
<feature type="transmembrane region" description="Helical" evidence="8">
    <location>
        <begin position="326"/>
        <end position="346"/>
    </location>
</feature>
<evidence type="ECO:0000313" key="12">
    <source>
        <dbReference type="Proteomes" id="UP000577956"/>
    </source>
</evidence>
<dbReference type="AlphaFoldDB" id="A0A7Y9FH74"/>
<evidence type="ECO:0000256" key="7">
    <source>
        <dbReference type="SAM" id="MobiDB-lite"/>
    </source>
</evidence>
<proteinExistence type="predicted"/>
<keyword evidence="3" id="KW-0479">Metal-binding</keyword>
<dbReference type="PANTHER" id="PTHR30224:SF4">
    <property type="entry name" value="ELECTRON TRANSPORT PROTEIN YCCM-RELATED"/>
    <property type="match status" value="1"/>
</dbReference>
<dbReference type="EMBL" id="BONN01000011">
    <property type="protein sequence ID" value="GIG33990.1"/>
    <property type="molecule type" value="Genomic_DNA"/>
</dbReference>
<feature type="domain" description="4Fe-4S ferredoxin-type" evidence="9">
    <location>
        <begin position="242"/>
        <end position="271"/>
    </location>
</feature>
<evidence type="ECO:0000256" key="6">
    <source>
        <dbReference type="ARBA" id="ARBA00023136"/>
    </source>
</evidence>
<keyword evidence="8" id="KW-0812">Transmembrane</keyword>
<keyword evidence="6 8" id="KW-0472">Membrane</keyword>
<dbReference type="GO" id="GO:0005886">
    <property type="term" value="C:plasma membrane"/>
    <property type="evidence" value="ECO:0007669"/>
    <property type="project" value="UniProtKB-SubCell"/>
</dbReference>
<feature type="transmembrane region" description="Helical" evidence="8">
    <location>
        <begin position="417"/>
        <end position="436"/>
    </location>
</feature>
<evidence type="ECO:0000256" key="4">
    <source>
        <dbReference type="ARBA" id="ARBA00023004"/>
    </source>
</evidence>
<evidence type="ECO:0000256" key="2">
    <source>
        <dbReference type="ARBA" id="ARBA00022475"/>
    </source>
</evidence>
<feature type="transmembrane region" description="Helical" evidence="8">
    <location>
        <begin position="163"/>
        <end position="183"/>
    </location>
</feature>
<evidence type="ECO:0000313" key="10">
    <source>
        <dbReference type="EMBL" id="GIG33990.1"/>
    </source>
</evidence>
<feature type="transmembrane region" description="Helical" evidence="8">
    <location>
        <begin position="137"/>
        <end position="157"/>
    </location>
</feature>
<reference evidence="11 12" key="1">
    <citation type="submission" date="2020-07" db="EMBL/GenBank/DDBJ databases">
        <title>Sequencing the genomes of 1000 actinobacteria strains.</title>
        <authorList>
            <person name="Klenk H.-P."/>
        </authorList>
    </citation>
    <scope>NUCLEOTIDE SEQUENCE [LARGE SCALE GENOMIC DNA]</scope>
    <source>
        <strain evidence="11 12">DSM 24482</strain>
    </source>
</reference>
<accession>A0A7Y9FH74</accession>
<dbReference type="SUPFAM" id="SSF54862">
    <property type="entry name" value="4Fe-4S ferredoxins"/>
    <property type="match status" value="1"/>
</dbReference>
<feature type="transmembrane region" description="Helical" evidence="8">
    <location>
        <begin position="93"/>
        <end position="116"/>
    </location>
</feature>
<dbReference type="PROSITE" id="PS51379">
    <property type="entry name" value="4FE4S_FER_2"/>
    <property type="match status" value="1"/>
</dbReference>
<dbReference type="GO" id="GO:0046872">
    <property type="term" value="F:metal ion binding"/>
    <property type="evidence" value="ECO:0007669"/>
    <property type="project" value="UniProtKB-KW"/>
</dbReference>
<evidence type="ECO:0000256" key="8">
    <source>
        <dbReference type="SAM" id="Phobius"/>
    </source>
</evidence>
<gene>
    <name evidence="11" type="ORF">BKA21_002759</name>
    <name evidence="10" type="ORF">Col01nite_31490</name>
</gene>
<evidence type="ECO:0000256" key="3">
    <source>
        <dbReference type="ARBA" id="ARBA00022723"/>
    </source>
</evidence>